<dbReference type="STRING" id="1280953.HOC_00910"/>
<dbReference type="EMBL" id="ARYL01000001">
    <property type="protein sequence ID" value="KDA04401.1"/>
    <property type="molecule type" value="Genomic_DNA"/>
</dbReference>
<protein>
    <submittedName>
        <fullName evidence="3">Lipoprotein</fullName>
    </submittedName>
</protein>
<dbReference type="InterPro" id="IPR005619">
    <property type="entry name" value="Uncharacterised_YajG"/>
</dbReference>
<dbReference type="Pfam" id="PF03923">
    <property type="entry name" value="Lipoprotein_16"/>
    <property type="match status" value="1"/>
</dbReference>
<feature type="signal peptide" evidence="2">
    <location>
        <begin position="1"/>
        <end position="18"/>
    </location>
</feature>
<keyword evidence="3" id="KW-0449">Lipoprotein</keyword>
<dbReference type="AlphaFoldDB" id="A0A059GCA0"/>
<comment type="caution">
    <text evidence="3">The sequence shown here is derived from an EMBL/GenBank/DDBJ whole genome shotgun (WGS) entry which is preliminary data.</text>
</comment>
<evidence type="ECO:0000313" key="4">
    <source>
        <dbReference type="Proteomes" id="UP000024942"/>
    </source>
</evidence>
<sequence>MFKTFWIALGALSLSACATGTTNLSLGLADDAAKPALLSEVSPEVLVLKEVKDSRKAEETARIGDKRNGYGMVMGAIGTKTAPTDTVADVITKTLEANGHTVTTKPDGKSLEVSAELTRFWLDYKTGFVTVEFFGDVQINFSLTDPASGEVVFTDQFKGYYSDKTGGGLSKTWTRVMDAALADMSKEISMSAELMEALDEHEAAGETAADVTSQAAEGDEAGA</sequence>
<proteinExistence type="predicted"/>
<name>A0A059GCA0_9PROT</name>
<keyword evidence="4" id="KW-1185">Reference proteome</keyword>
<keyword evidence="2" id="KW-0732">Signal</keyword>
<dbReference type="PROSITE" id="PS51257">
    <property type="entry name" value="PROKAR_LIPOPROTEIN"/>
    <property type="match status" value="1"/>
</dbReference>
<evidence type="ECO:0000256" key="2">
    <source>
        <dbReference type="SAM" id="SignalP"/>
    </source>
</evidence>
<gene>
    <name evidence="3" type="ORF">HOC_00910</name>
</gene>
<dbReference type="Proteomes" id="UP000024942">
    <property type="component" value="Unassembled WGS sequence"/>
</dbReference>
<dbReference type="RefSeq" id="WP_035534825.1">
    <property type="nucleotide sequence ID" value="NZ_ARYL01000001.1"/>
</dbReference>
<dbReference type="OrthoDB" id="7303308at2"/>
<feature type="chain" id="PRO_5001578162" evidence="2">
    <location>
        <begin position="19"/>
        <end position="223"/>
    </location>
</feature>
<accession>A0A059GCA0</accession>
<evidence type="ECO:0000313" key="3">
    <source>
        <dbReference type="EMBL" id="KDA04401.1"/>
    </source>
</evidence>
<organism evidence="3 4">
    <name type="scientific">Hyphomonas oceanitis SCH89</name>
    <dbReference type="NCBI Taxonomy" id="1280953"/>
    <lineage>
        <taxon>Bacteria</taxon>
        <taxon>Pseudomonadati</taxon>
        <taxon>Pseudomonadota</taxon>
        <taxon>Alphaproteobacteria</taxon>
        <taxon>Hyphomonadales</taxon>
        <taxon>Hyphomonadaceae</taxon>
        <taxon>Hyphomonas</taxon>
    </lineage>
</organism>
<reference evidence="3 4" key="1">
    <citation type="journal article" date="2014" name="Antonie Van Leeuwenhoek">
        <title>Hyphomonas beringensis sp. nov. and Hyphomonas chukchiensis sp. nov., isolated from surface seawater of the Bering Sea and Chukchi Sea.</title>
        <authorList>
            <person name="Li C."/>
            <person name="Lai Q."/>
            <person name="Li G."/>
            <person name="Dong C."/>
            <person name="Wang J."/>
            <person name="Liao Y."/>
            <person name="Shao Z."/>
        </authorList>
    </citation>
    <scope>NUCLEOTIDE SEQUENCE [LARGE SCALE GENOMIC DNA]</scope>
    <source>
        <strain evidence="3 4">SCH89</strain>
    </source>
</reference>
<dbReference type="PATRIC" id="fig|1280953.3.peg.179"/>
<evidence type="ECO:0000256" key="1">
    <source>
        <dbReference type="SAM" id="MobiDB-lite"/>
    </source>
</evidence>
<feature type="region of interest" description="Disordered" evidence="1">
    <location>
        <begin position="200"/>
        <end position="223"/>
    </location>
</feature>